<feature type="signal peptide" evidence="1">
    <location>
        <begin position="1"/>
        <end position="23"/>
    </location>
</feature>
<organism evidence="3 5">
    <name type="scientific">Leyella lascolaii</name>
    <dbReference type="NCBI Taxonomy" id="1776379"/>
    <lineage>
        <taxon>Bacteria</taxon>
        <taxon>Pseudomonadati</taxon>
        <taxon>Bacteroidota</taxon>
        <taxon>Bacteroidia</taxon>
        <taxon>Bacteroidales</taxon>
        <taxon>Prevotellaceae</taxon>
        <taxon>Leyella</taxon>
    </lineage>
</organism>
<sequence length="891" mass="96543">MKHFLQFAQCAAGLLLLSATAYAERVVVDGINYETNDDNFTATVVASDGEPYKGALVIPASITYNNRTYDVTNIESTAFSYNGFITSVDIHAPITETGSMFSGCTSLTSVSLPETVTTIGSYTFSGCTSLASFTVDSNISTIEYSAFDGCESLEEFVIKDGDTPISLDDMSTMPVKRLQIGREINFTSYSSPKWNSSTLEYATISGNVKTVPDKMFNMCSSLKSLTIGDGVTTIGEWACSGCTSLTDITLPESVDSIGMNAFSYCSSLEEITVPSKMDYLASSLFEYCSALKDVTLPEGLRCIGENAFGWCEEIDTLRLPSTLETIDRTAFAECRGLEAIIMCNGVKTVGDGAFESCTSLEKVYYKGSLEEWLAIRMDGMTYEEDTCPLSYAKEFYVNYGTGDEQLVTDVTIPEGVTDIGQFAFAGYKGLRSLTVPETVNSVGYMAFSYCINLNNLVLRARNIGDYAFFATNLKTATIGPRMRKVGVMAFRPYYSNNLERTDYEGTLPEWLGTTFADPDGNPFVRHDFYVDGKLISGHLRLPCNFAKAYTFYGCPAITSVDVPYIEPNIEPYSFAEMPNITSLKINGVEQLNAPAALEAENGGIILGDGAFSGCPKLADIDINFDQVEYIGAGVFDRTAWYDSKPDGMIYLGDFAYKYKGDMPEGTSVTVEDGTRGICGGAFEFCQNMTDIRLPQSLTSIGASAFSNCTGLTGIDLPDGVSSIGAYAFSECTGLTDVELPDALTEVSDGVLYNCTSLKSVTIPGNVTKIGSLAVYSNSIEKLTCLAVVPPALHILLPDINPDGSDSFGLSYNTKIYIPEGSLEAYCNAPGWRIWATYFEEFVPSGINAVENANGNTSERHYDMSGKAVPPTAKGLHIVRGSDGKTRKVIVR</sequence>
<dbReference type="PANTHER" id="PTHR45661:SF3">
    <property type="entry name" value="IG-LIKE DOMAIN-CONTAINING PROTEIN"/>
    <property type="match status" value="1"/>
</dbReference>
<keyword evidence="1" id="KW-0732">Signal</keyword>
<keyword evidence="4" id="KW-1185">Reference proteome</keyword>
<evidence type="ECO:0000313" key="2">
    <source>
        <dbReference type="EMBL" id="MDN0021538.1"/>
    </source>
</evidence>
<dbReference type="Gene3D" id="3.80.10.10">
    <property type="entry name" value="Ribonuclease Inhibitor"/>
    <property type="match status" value="4"/>
</dbReference>
<dbReference type="InterPro" id="IPR026906">
    <property type="entry name" value="LRR_5"/>
</dbReference>
<accession>A0AAW7JQ91</accession>
<dbReference type="SUPFAM" id="SSF52058">
    <property type="entry name" value="L domain-like"/>
    <property type="match status" value="2"/>
</dbReference>
<dbReference type="InterPro" id="IPR053139">
    <property type="entry name" value="Surface_bspA-like"/>
</dbReference>
<dbReference type="InterPro" id="IPR032675">
    <property type="entry name" value="LRR_dom_sf"/>
</dbReference>
<dbReference type="Pfam" id="PF13306">
    <property type="entry name" value="LRR_5"/>
    <property type="match status" value="5"/>
</dbReference>
<comment type="caution">
    <text evidence="3">The sequence shown here is derived from an EMBL/GenBank/DDBJ whole genome shotgun (WGS) entry which is preliminary data.</text>
</comment>
<feature type="chain" id="PRO_5043790314" evidence="1">
    <location>
        <begin position="24"/>
        <end position="891"/>
    </location>
</feature>
<dbReference type="AlphaFoldDB" id="A0AAW7JQ91"/>
<dbReference type="Proteomes" id="UP001167831">
    <property type="component" value="Unassembled WGS sequence"/>
</dbReference>
<dbReference type="EMBL" id="JAUEIE010000001">
    <property type="protein sequence ID" value="MDN0021538.1"/>
    <property type="molecule type" value="Genomic_DNA"/>
</dbReference>
<gene>
    <name evidence="2" type="ORF">QVN81_00640</name>
    <name evidence="3" type="ORF">QVN84_00635</name>
</gene>
<evidence type="ECO:0000313" key="5">
    <source>
        <dbReference type="Proteomes" id="UP001168478"/>
    </source>
</evidence>
<name>A0AAW7JQ91_9BACT</name>
<reference evidence="3" key="1">
    <citation type="submission" date="2023-06" db="EMBL/GenBank/DDBJ databases">
        <authorList>
            <person name="Zeman M."/>
            <person name="Kubasova T."/>
            <person name="Jahodarova E."/>
            <person name="Nykrynova M."/>
            <person name="Rychlik I."/>
        </authorList>
    </citation>
    <scope>NUCLEOTIDE SEQUENCE</scope>
    <source>
        <strain evidence="3">ET15</strain>
        <strain evidence="2">ET37</strain>
    </source>
</reference>
<dbReference type="EMBL" id="JAUEIF010000001">
    <property type="protein sequence ID" value="MDN0024035.1"/>
    <property type="molecule type" value="Genomic_DNA"/>
</dbReference>
<evidence type="ECO:0000256" key="1">
    <source>
        <dbReference type="SAM" id="SignalP"/>
    </source>
</evidence>
<dbReference type="Proteomes" id="UP001168478">
    <property type="component" value="Unassembled WGS sequence"/>
</dbReference>
<proteinExistence type="predicted"/>
<protein>
    <submittedName>
        <fullName evidence="3">Leucine-rich repeat protein</fullName>
    </submittedName>
</protein>
<dbReference type="PANTHER" id="PTHR45661">
    <property type="entry name" value="SURFACE ANTIGEN"/>
    <property type="match status" value="1"/>
</dbReference>
<evidence type="ECO:0000313" key="4">
    <source>
        <dbReference type="Proteomes" id="UP001167831"/>
    </source>
</evidence>
<reference evidence="3" key="2">
    <citation type="submission" date="2023-08" db="EMBL/GenBank/DDBJ databases">
        <title>Identification and characterization of horizontal gene transfer across gut microbiota members of farm animals based on homology search.</title>
        <authorList>
            <person name="Schwarzerova J."/>
            <person name="Nykrynova M."/>
            <person name="Jureckova K."/>
            <person name="Cejkova D."/>
            <person name="Rychlik I."/>
        </authorList>
    </citation>
    <scope>NUCLEOTIDE SEQUENCE</scope>
    <source>
        <strain evidence="3">ET15</strain>
        <strain evidence="2">ET37</strain>
    </source>
</reference>
<evidence type="ECO:0000313" key="3">
    <source>
        <dbReference type="EMBL" id="MDN0024035.1"/>
    </source>
</evidence>
<dbReference type="RefSeq" id="WP_289824366.1">
    <property type="nucleotide sequence ID" value="NZ_JAUEIE010000001.1"/>
</dbReference>